<name>A0ABW6VVU6_9ACTN</name>
<reference evidence="1 2" key="1">
    <citation type="submission" date="2024-10" db="EMBL/GenBank/DDBJ databases">
        <title>The Natural Products Discovery Center: Release of the First 8490 Sequenced Strains for Exploring Actinobacteria Biosynthetic Diversity.</title>
        <authorList>
            <person name="Kalkreuter E."/>
            <person name="Kautsar S.A."/>
            <person name="Yang D."/>
            <person name="Bader C.D."/>
            <person name="Teijaro C.N."/>
            <person name="Fluegel L."/>
            <person name="Davis C.M."/>
            <person name="Simpson J.R."/>
            <person name="Lauterbach L."/>
            <person name="Steele A.D."/>
            <person name="Gui C."/>
            <person name="Meng S."/>
            <person name="Li G."/>
            <person name="Viehrig K."/>
            <person name="Ye F."/>
            <person name="Su P."/>
            <person name="Kiefer A.F."/>
            <person name="Nichols A."/>
            <person name="Cepeda A.J."/>
            <person name="Yan W."/>
            <person name="Fan B."/>
            <person name="Jiang Y."/>
            <person name="Adhikari A."/>
            <person name="Zheng C.-J."/>
            <person name="Schuster L."/>
            <person name="Cowan T.M."/>
            <person name="Smanski M.J."/>
            <person name="Chevrette M.G."/>
            <person name="De Carvalho L.P.S."/>
            <person name="Shen B."/>
        </authorList>
    </citation>
    <scope>NUCLEOTIDE SEQUENCE [LARGE SCALE GENOMIC DNA]</scope>
    <source>
        <strain evidence="1 2">NPDC000140</strain>
    </source>
</reference>
<dbReference type="EMBL" id="JBIAZM010000007">
    <property type="protein sequence ID" value="MFF5201756.1"/>
    <property type="molecule type" value="Genomic_DNA"/>
</dbReference>
<accession>A0ABW6VVU6</accession>
<proteinExistence type="predicted"/>
<comment type="caution">
    <text evidence="1">The sequence shown here is derived from an EMBL/GenBank/DDBJ whole genome shotgun (WGS) entry which is preliminary data.</text>
</comment>
<evidence type="ECO:0000313" key="2">
    <source>
        <dbReference type="Proteomes" id="UP001602287"/>
    </source>
</evidence>
<sequence length="259" mass="27477">MIVSDQRPGGADWLVRRVTDLERQVRELQAGRRLEAATIGAGGLTVKGTGGITVEGGGDLHVKGGELRVGNEDGQNQVYVGPLTYSGVPAGTGWTFRRFTGQPVFTLEGSDPEHQFLAVRDAQGNIVFADDTVSGQGLARPWLPVPWSGAGYTQWPGTTSASFTSVLETTIPRQQPRLYVRIRHTADASGTTGELRLMFGGTQLGATVSVAFLVSYAELTVDLPPGTFGETMNLAVEGRRTAGTGAVRATVTASWTQQS</sequence>
<gene>
    <name evidence="1" type="ORF">ACFY3B_19355</name>
</gene>
<dbReference type="Proteomes" id="UP001602287">
    <property type="component" value="Unassembled WGS sequence"/>
</dbReference>
<protein>
    <submittedName>
        <fullName evidence="1">Uncharacterized protein</fullName>
    </submittedName>
</protein>
<dbReference type="RefSeq" id="WP_387221328.1">
    <property type="nucleotide sequence ID" value="NZ_JBIAZM010000007.1"/>
</dbReference>
<keyword evidence="2" id="KW-1185">Reference proteome</keyword>
<evidence type="ECO:0000313" key="1">
    <source>
        <dbReference type="EMBL" id="MFF5201756.1"/>
    </source>
</evidence>
<organism evidence="1 2">
    <name type="scientific">Micromonospora parva</name>
    <dbReference type="NCBI Taxonomy" id="1464048"/>
    <lineage>
        <taxon>Bacteria</taxon>
        <taxon>Bacillati</taxon>
        <taxon>Actinomycetota</taxon>
        <taxon>Actinomycetes</taxon>
        <taxon>Micromonosporales</taxon>
        <taxon>Micromonosporaceae</taxon>
        <taxon>Micromonospora</taxon>
    </lineage>
</organism>